<dbReference type="SUPFAM" id="SSF50978">
    <property type="entry name" value="WD40 repeat-like"/>
    <property type="match status" value="1"/>
</dbReference>
<dbReference type="PANTHER" id="PTHR19923">
    <property type="entry name" value="WD40 REPEAT PROTEINPRL1/PRL2-RELATED"/>
    <property type="match status" value="1"/>
</dbReference>
<dbReference type="PRINTS" id="PR00320">
    <property type="entry name" value="GPROTEINBRPT"/>
</dbReference>
<comment type="function">
    <text evidence="7">Involved in pre-mRNA splicing and required for cell cycle progression at G2/M.</text>
</comment>
<feature type="compositionally biased region" description="Low complexity" evidence="8">
    <location>
        <begin position="89"/>
        <end position="108"/>
    </location>
</feature>
<feature type="compositionally biased region" description="Low complexity" evidence="8">
    <location>
        <begin position="1"/>
        <end position="19"/>
    </location>
</feature>
<dbReference type="GO" id="GO:0000974">
    <property type="term" value="C:Prp19 complex"/>
    <property type="evidence" value="ECO:0007669"/>
    <property type="project" value="TreeGrafter"/>
</dbReference>
<dbReference type="InterPro" id="IPR020472">
    <property type="entry name" value="WD40_PAC1"/>
</dbReference>
<dbReference type="HOGENOM" id="CLU_002611_0_0_1"/>
<feature type="compositionally biased region" description="Polar residues" evidence="8">
    <location>
        <begin position="575"/>
        <end position="590"/>
    </location>
</feature>
<evidence type="ECO:0000256" key="6">
    <source>
        <dbReference type="PROSITE-ProRule" id="PRU00221"/>
    </source>
</evidence>
<feature type="compositionally biased region" description="Low complexity" evidence="8">
    <location>
        <begin position="683"/>
        <end position="694"/>
    </location>
</feature>
<feature type="compositionally biased region" description="Polar residues" evidence="8">
    <location>
        <begin position="720"/>
        <end position="731"/>
    </location>
</feature>
<keyword evidence="3 5" id="KW-0103">Bromodomain</keyword>
<feature type="region of interest" description="Disordered" evidence="8">
    <location>
        <begin position="972"/>
        <end position="1058"/>
    </location>
</feature>
<dbReference type="GeneID" id="26303089"/>
<comment type="similarity">
    <text evidence="4 7">Belongs to the WD repeat PRL1/PRL2 family.</text>
</comment>
<evidence type="ECO:0000256" key="8">
    <source>
        <dbReference type="SAM" id="MobiDB-lite"/>
    </source>
</evidence>
<accession>A0A081CBY5</accession>
<feature type="compositionally biased region" description="Acidic residues" evidence="8">
    <location>
        <begin position="620"/>
        <end position="634"/>
    </location>
</feature>
<dbReference type="Pfam" id="PF00400">
    <property type="entry name" value="WD40"/>
    <property type="match status" value="7"/>
</dbReference>
<dbReference type="RefSeq" id="XP_014657821.1">
    <property type="nucleotide sequence ID" value="XM_014802335.1"/>
</dbReference>
<feature type="region of interest" description="Disordered" evidence="8">
    <location>
        <begin position="89"/>
        <end position="115"/>
    </location>
</feature>
<feature type="repeat" description="WD" evidence="6">
    <location>
        <begin position="258"/>
        <end position="299"/>
    </location>
</feature>
<dbReference type="SMART" id="SM00297">
    <property type="entry name" value="BROMO"/>
    <property type="match status" value="1"/>
</dbReference>
<dbReference type="Pfam" id="PF00439">
    <property type="entry name" value="Bromodomain"/>
    <property type="match status" value="1"/>
</dbReference>
<feature type="region of interest" description="Disordered" evidence="8">
    <location>
        <begin position="514"/>
        <end position="735"/>
    </location>
</feature>
<dbReference type="GO" id="GO:0000398">
    <property type="term" value="P:mRNA splicing, via spliceosome"/>
    <property type="evidence" value="ECO:0007669"/>
    <property type="project" value="UniProtKB-UniRule"/>
</dbReference>
<dbReference type="EMBL" id="DF830071">
    <property type="protein sequence ID" value="GAK64181.1"/>
    <property type="molecule type" value="Genomic_DNA"/>
</dbReference>
<organism evidence="10">
    <name type="scientific">Pseudozyma antarctica</name>
    <name type="common">Yeast</name>
    <name type="synonym">Candida antarctica</name>
    <dbReference type="NCBI Taxonomy" id="84753"/>
    <lineage>
        <taxon>Eukaryota</taxon>
        <taxon>Fungi</taxon>
        <taxon>Dikarya</taxon>
        <taxon>Basidiomycota</taxon>
        <taxon>Ustilaginomycotina</taxon>
        <taxon>Ustilaginomycetes</taxon>
        <taxon>Ustilaginales</taxon>
        <taxon>Ustilaginaceae</taxon>
        <taxon>Moesziomyces</taxon>
    </lineage>
</organism>
<evidence type="ECO:0000256" key="4">
    <source>
        <dbReference type="ARBA" id="ARBA00025726"/>
    </source>
</evidence>
<keyword evidence="11" id="KW-1185">Reference proteome</keyword>
<keyword evidence="7" id="KW-0507">mRNA processing</keyword>
<dbReference type="InterPro" id="IPR001680">
    <property type="entry name" value="WD40_rpt"/>
</dbReference>
<sequence length="1736" mass="183242">MSVASSSASHAGPSSSSAAIEQPALPPLGDLFARSSKRARILFRIEDDYDFDNFGDASALEPAKAHLSSKISSEYADAKVLPPAILAQQQAAAGPARPGAPSAAGAARPAKRRGDETHLSRLIDQIDAGGSASAPGGVGPVGPSTSQALTIRSNGAAGASNGHSAASAGGSNALALASHRGGTSGLLSQALIQKKEMASRKAKPAFHPNWKLARVISGHLGWVRCVAVEPGNKWFATGAGDRMIKIWDLASGELKLSLTGHISPVRGIAISDRHPYLFSAGEDRVVKCWDLETNKVIRQYGGHLSGIYSLALHPTLDLIVTGGRDATARVWDMRTRQAVHVLTGHRGTVASVACQASEPQIISGSMDATVKLWDLAAGKSITTLTHHKKSVRALAIHPTQYTFASGSAGGNNIKTWRCPEGTLVNNMAHDTLVNTLSVNADGVLFSGGDDGSLKFFDYATGVPFQVAEDLPQPGSLDAEAGVFCSTFDQTGTRLITGGADKTIKIYKEVTDRASKASHGAVATPVRRLPFPLSSRGMAQQGRGVGSHPDEPPPKRRTLQIKLGRPRPPAELDTPEQASPSLNRSRPTSSLGGIRISLKRKAPAFDASHSTPTRFSNLHDSDDDGQDDDADDGELDNQPVASADASDQDDDEDDQDDDEDREDGEEDEDEEDEEGDEDAGGADAGSSAAHGTADANGIATEAGASGDNAPAPRLRGKNGAFKSTANGSSSNPFRRPIKRLRSKGLYEAIPKLIENLQRRDSYKFFCEPVNPDEVPGYLDVIKTPMDFGTMQRKVDDRLYSHMDEFKADFQLVISNAQTFNPEGTLYHNEAKRIATWGNRAIEREGMAVNDNGRAGVKGDELRRQKRMAREAASIATGGGIIEVADASGRRVLRGAVQQQNQALQRDASIPPLGDAQVAVGSDATGGEMTTRLGARGSQFAFSAGVEAIMEAARVTSQARQRAAVALGLTGGTLTREDSVQPSGGAHGGDANMDLDDDDDMDVSDDEGARAGFAGGRDSRERSVTFDGPAGSGSRRLGSSQPGGTPSTPMGQRQASPDALRKRLAAVTGTPIQALASPMGPGTVGGTGKASKQKLKQRLGAPGTPKRLLARTGLTGSATPGAGAESGAEAAGTPGLATDPSAAAAAAAQLMANLSQTQLQPGLGSYSFDDDGSINPDDIEDLHTFLTLHRTGRHVLMPMLESLHPIGFIPGDYTGSSAGDKPKPDSAAKDKEAEKGKEKVKDKADEGDDDDDDGKGESKEKGDKDPLSSLPPARPGAPDPLYSAIAPEPEPLHTNLSHDVEPLPPHFRNLPFLAPSIAPKGAREAGGLPHSWSNPAYVEAIKNDKRPKKQKDKEREREKETLEDWSYFRPTLTRLLEITDLGPFGALVPAMQASDGPRAASQSKSGTAAKQDDDARDHGLATTALAQDGLEAIKAELQDKREGFTLPRNVKDRFVEAARTGEAKRTGALFTERERQDASRIVADMVYGGVEGRAYVRSVAEFVSGATQHAMLLDEADDAYEQRMAQAEAQLVAAAALRKAREAEPTPEPTAASRRGPFQWRDSTEEAGTATPAAEEADATLRSAGHTAAATPEKIDDAPAVPDAIEPSEVAVPELAPLPVALAQLVEEEVVRPITRNSLDVLHLVAAYLQTHADAPGVDLIEARLGRNKLHAHQLEGIDPAAFAASPTSAGQPMPAPLPFSSELEWLQTQPELTRLLDEAHQDINSLGSIVNYVIQSA</sequence>
<evidence type="ECO:0000256" key="5">
    <source>
        <dbReference type="PROSITE-ProRule" id="PRU00035"/>
    </source>
</evidence>
<dbReference type="InterPro" id="IPR045241">
    <property type="entry name" value="Prp46/PLRG1-like"/>
</dbReference>
<feature type="compositionally biased region" description="Basic and acidic residues" evidence="8">
    <location>
        <begin position="1218"/>
        <end position="1242"/>
    </location>
</feature>
<feature type="domain" description="Bromo" evidence="9">
    <location>
        <begin position="756"/>
        <end position="826"/>
    </location>
</feature>
<dbReference type="PROSITE" id="PS00678">
    <property type="entry name" value="WD_REPEATS_1"/>
    <property type="match status" value="2"/>
</dbReference>
<dbReference type="GO" id="GO:0071011">
    <property type="term" value="C:precatalytic spliceosome"/>
    <property type="evidence" value="ECO:0007669"/>
    <property type="project" value="TreeGrafter"/>
</dbReference>
<keyword evidence="2 7" id="KW-0677">Repeat</keyword>
<feature type="compositionally biased region" description="Acidic residues" evidence="8">
    <location>
        <begin position="645"/>
        <end position="679"/>
    </location>
</feature>
<comment type="subcellular location">
    <subcellularLocation>
        <location evidence="7">Nucleus</location>
    </subcellularLocation>
</comment>
<feature type="compositionally biased region" description="Basic and acidic residues" evidence="8">
    <location>
        <begin position="1349"/>
        <end position="1359"/>
    </location>
</feature>
<protein>
    <recommendedName>
        <fullName evidence="7">Pre-mRNA-splicing factor PRP46</fullName>
    </recommendedName>
    <alternativeName>
        <fullName evidence="7">Pre-mRNA-processing protein 46</fullName>
    </alternativeName>
</protein>
<dbReference type="PROSITE" id="PS50294">
    <property type="entry name" value="WD_REPEATS_REGION"/>
    <property type="match status" value="4"/>
</dbReference>
<evidence type="ECO:0000313" key="10">
    <source>
        <dbReference type="EMBL" id="GAK64181.1"/>
    </source>
</evidence>
<feature type="compositionally biased region" description="Acidic residues" evidence="8">
    <location>
        <begin position="1243"/>
        <end position="1252"/>
    </location>
</feature>
<proteinExistence type="inferred from homology"/>
<dbReference type="CDD" id="cd04369">
    <property type="entry name" value="Bromodomain"/>
    <property type="match status" value="1"/>
</dbReference>
<dbReference type="SUPFAM" id="SSF47370">
    <property type="entry name" value="Bromodomain"/>
    <property type="match status" value="1"/>
</dbReference>
<comment type="subunit">
    <text evidence="7">Associated with the spliceosome.</text>
</comment>
<feature type="compositionally biased region" description="Acidic residues" evidence="8">
    <location>
        <begin position="991"/>
        <end position="1004"/>
    </location>
</feature>
<evidence type="ECO:0000256" key="1">
    <source>
        <dbReference type="ARBA" id="ARBA00022574"/>
    </source>
</evidence>
<dbReference type="InterPro" id="IPR036427">
    <property type="entry name" value="Bromodomain-like_sf"/>
</dbReference>
<evidence type="ECO:0000259" key="9">
    <source>
        <dbReference type="PROSITE" id="PS50014"/>
    </source>
</evidence>
<feature type="region of interest" description="Disordered" evidence="8">
    <location>
        <begin position="1"/>
        <end position="30"/>
    </location>
</feature>
<evidence type="ECO:0000256" key="3">
    <source>
        <dbReference type="ARBA" id="ARBA00023117"/>
    </source>
</evidence>
<dbReference type="Gene3D" id="1.20.920.10">
    <property type="entry name" value="Bromodomain-like"/>
    <property type="match status" value="1"/>
</dbReference>
<feature type="region of interest" description="Disordered" evidence="8">
    <location>
        <begin position="1536"/>
        <end position="1573"/>
    </location>
</feature>
<dbReference type="PRINTS" id="PR00503">
    <property type="entry name" value="BROMODOMAIN"/>
</dbReference>
<dbReference type="FunFam" id="2.130.10.10:FF:000012">
    <property type="entry name" value="Putative pleiotropic regulator 1"/>
    <property type="match status" value="1"/>
</dbReference>
<dbReference type="GO" id="GO:0006325">
    <property type="term" value="P:chromatin organization"/>
    <property type="evidence" value="ECO:0007669"/>
    <property type="project" value="UniProtKB-ARBA"/>
</dbReference>
<feature type="region of interest" description="Disordered" evidence="8">
    <location>
        <begin position="1071"/>
        <end position="1134"/>
    </location>
</feature>
<keyword evidence="7" id="KW-0747">Spliceosome</keyword>
<feature type="compositionally biased region" description="Polar residues" evidence="8">
    <location>
        <begin position="1035"/>
        <end position="1053"/>
    </location>
</feature>
<feature type="compositionally biased region" description="Polar residues" evidence="8">
    <location>
        <begin position="607"/>
        <end position="617"/>
    </location>
</feature>
<dbReference type="PROSITE" id="PS50014">
    <property type="entry name" value="BROMODOMAIN_2"/>
    <property type="match status" value="1"/>
</dbReference>
<gene>
    <name evidence="10" type="ORF">PAN0_004c2391</name>
</gene>
<dbReference type="SMART" id="SM00320">
    <property type="entry name" value="WD40"/>
    <property type="match status" value="7"/>
</dbReference>
<feature type="repeat" description="WD" evidence="6">
    <location>
        <begin position="216"/>
        <end position="257"/>
    </location>
</feature>
<dbReference type="InterPro" id="IPR001487">
    <property type="entry name" value="Bromodomain"/>
</dbReference>
<feature type="repeat" description="WD" evidence="6">
    <location>
        <begin position="342"/>
        <end position="383"/>
    </location>
</feature>
<feature type="region of interest" description="Disordered" evidence="8">
    <location>
        <begin position="1212"/>
        <end position="1299"/>
    </location>
</feature>
<feature type="region of interest" description="Disordered" evidence="8">
    <location>
        <begin position="1391"/>
        <end position="1414"/>
    </location>
</feature>
<dbReference type="GO" id="GO:0071013">
    <property type="term" value="C:catalytic step 2 spliceosome"/>
    <property type="evidence" value="ECO:0007669"/>
    <property type="project" value="TreeGrafter"/>
</dbReference>
<dbReference type="CDD" id="cd00200">
    <property type="entry name" value="WD40"/>
    <property type="match status" value="1"/>
</dbReference>
<dbReference type="PROSITE" id="PS50082">
    <property type="entry name" value="WD_REPEATS_2"/>
    <property type="match status" value="4"/>
</dbReference>
<feature type="repeat" description="WD" evidence="6">
    <location>
        <begin position="300"/>
        <end position="341"/>
    </location>
</feature>
<dbReference type="InterPro" id="IPR019775">
    <property type="entry name" value="WD40_repeat_CS"/>
</dbReference>
<evidence type="ECO:0000256" key="7">
    <source>
        <dbReference type="RuleBase" id="RU369036"/>
    </source>
</evidence>
<evidence type="ECO:0000313" key="11">
    <source>
        <dbReference type="Proteomes" id="UP000053758"/>
    </source>
</evidence>
<feature type="region of interest" description="Disordered" evidence="8">
    <location>
        <begin position="1317"/>
        <end position="1359"/>
    </location>
</feature>
<dbReference type="PANTHER" id="PTHR19923:SF0">
    <property type="entry name" value="PLEIOTROPIC REGULATOR 1"/>
    <property type="match status" value="1"/>
</dbReference>
<reference evidence="10" key="1">
    <citation type="submission" date="2014-07" db="EMBL/GenBank/DDBJ databases">
        <title>Draft genome sequence of the yeast Pseudozyma antarctica JCM 10317 known as a producer of lipase B which used in a wide range of industrial applications.</title>
        <authorList>
            <person name="Morita T."/>
            <person name="Saika A."/>
            <person name="Koike H."/>
        </authorList>
    </citation>
    <scope>NUCLEOTIDE SEQUENCE</scope>
    <source>
        <strain evidence="10">JCM 10317</strain>
    </source>
</reference>
<keyword evidence="1 6" id="KW-0853">WD repeat</keyword>
<evidence type="ECO:0000256" key="2">
    <source>
        <dbReference type="ARBA" id="ARBA00022737"/>
    </source>
</evidence>
<keyword evidence="7" id="KW-0539">Nucleus</keyword>
<feature type="compositionally biased region" description="Basic and acidic residues" evidence="8">
    <location>
        <begin position="1253"/>
        <end position="1264"/>
    </location>
</feature>
<name>A0A081CBY5_PSEA2</name>
<dbReference type="Gene3D" id="2.130.10.10">
    <property type="entry name" value="YVTN repeat-like/Quinoprotein amine dehydrogenase"/>
    <property type="match status" value="1"/>
</dbReference>
<dbReference type="Proteomes" id="UP000053758">
    <property type="component" value="Unassembled WGS sequence"/>
</dbReference>
<keyword evidence="7" id="KW-0508">mRNA splicing</keyword>
<feature type="compositionally biased region" description="Low complexity" evidence="8">
    <location>
        <begin position="1114"/>
        <end position="1133"/>
    </location>
</feature>
<dbReference type="InterPro" id="IPR036322">
    <property type="entry name" value="WD40_repeat_dom_sf"/>
</dbReference>
<dbReference type="InterPro" id="IPR015943">
    <property type="entry name" value="WD40/YVTN_repeat-like_dom_sf"/>
</dbReference>